<dbReference type="NCBIfam" id="TIGR02985">
    <property type="entry name" value="Sig70_bacteroi1"/>
    <property type="match status" value="1"/>
</dbReference>
<dbReference type="SUPFAM" id="SSF88946">
    <property type="entry name" value="Sigma2 domain of RNA polymerase sigma factors"/>
    <property type="match status" value="1"/>
</dbReference>
<comment type="similarity">
    <text evidence="1">Belongs to the sigma-70 factor family. ECF subfamily.</text>
</comment>
<dbReference type="NCBIfam" id="TIGR02937">
    <property type="entry name" value="sigma70-ECF"/>
    <property type="match status" value="1"/>
</dbReference>
<dbReference type="RefSeq" id="WP_377477627.1">
    <property type="nucleotide sequence ID" value="NZ_JBHLWO010000002.1"/>
</dbReference>
<dbReference type="InterPro" id="IPR014284">
    <property type="entry name" value="RNA_pol_sigma-70_dom"/>
</dbReference>
<keyword evidence="2" id="KW-0805">Transcription regulation</keyword>
<sequence>MFPNGLKNASDKQLLNQIATGNVKAFRHLMLTYEPLLFNFVFKLVKSGMVAEEITQDVFLKIWERAADFAHVESLSAWLYTMGRNHAYNKLKEHAARRLREQDYADNQKQICDLEDQIHEKELSLLVHELVDQLPPQRKLIFKLKTEKGMTVDEIGQFLDLSPYTVRNQLTKSYGKIRKLLTEHACFLLIGLLINK</sequence>
<keyword evidence="3" id="KW-0731">Sigma factor</keyword>
<evidence type="ECO:0000313" key="7">
    <source>
        <dbReference type="EMBL" id="MFC0320718.1"/>
    </source>
</evidence>
<dbReference type="Gene3D" id="1.10.10.10">
    <property type="entry name" value="Winged helix-like DNA-binding domain superfamily/Winged helix DNA-binding domain"/>
    <property type="match status" value="1"/>
</dbReference>
<dbReference type="PANTHER" id="PTHR43133">
    <property type="entry name" value="RNA POLYMERASE ECF-TYPE SIGMA FACTO"/>
    <property type="match status" value="1"/>
</dbReference>
<reference evidence="7 8" key="1">
    <citation type="submission" date="2024-09" db="EMBL/GenBank/DDBJ databases">
        <authorList>
            <person name="Sun Q."/>
            <person name="Mori K."/>
        </authorList>
    </citation>
    <scope>NUCLEOTIDE SEQUENCE [LARGE SCALE GENOMIC DNA]</scope>
    <source>
        <strain evidence="7 8">CCM 7765</strain>
    </source>
</reference>
<gene>
    <name evidence="7" type="ORF">ACFFI0_20500</name>
</gene>
<dbReference type="InterPro" id="IPR014327">
    <property type="entry name" value="RNA_pol_sigma70_bacteroid"/>
</dbReference>
<dbReference type="Pfam" id="PF08281">
    <property type="entry name" value="Sigma70_r4_2"/>
    <property type="match status" value="1"/>
</dbReference>
<comment type="caution">
    <text evidence="7">The sequence shown here is derived from an EMBL/GenBank/DDBJ whole genome shotgun (WGS) entry which is preliminary data.</text>
</comment>
<evidence type="ECO:0000256" key="1">
    <source>
        <dbReference type="ARBA" id="ARBA00010641"/>
    </source>
</evidence>
<accession>A0ABV6HPA6</accession>
<proteinExistence type="inferred from homology"/>
<feature type="domain" description="RNA polymerase sigma factor 70 region 4 type 2" evidence="6">
    <location>
        <begin position="126"/>
        <end position="173"/>
    </location>
</feature>
<evidence type="ECO:0000259" key="6">
    <source>
        <dbReference type="Pfam" id="PF08281"/>
    </source>
</evidence>
<dbReference type="InterPro" id="IPR013325">
    <property type="entry name" value="RNA_pol_sigma_r2"/>
</dbReference>
<name>A0ABV6HPA6_9SPHI</name>
<dbReference type="Gene3D" id="1.10.1740.10">
    <property type="match status" value="1"/>
</dbReference>
<evidence type="ECO:0000313" key="8">
    <source>
        <dbReference type="Proteomes" id="UP001589774"/>
    </source>
</evidence>
<dbReference type="InterPro" id="IPR007627">
    <property type="entry name" value="RNA_pol_sigma70_r2"/>
</dbReference>
<keyword evidence="4" id="KW-0804">Transcription</keyword>
<evidence type="ECO:0000256" key="3">
    <source>
        <dbReference type="ARBA" id="ARBA00023082"/>
    </source>
</evidence>
<feature type="domain" description="RNA polymerase sigma-70 region 2" evidence="5">
    <location>
        <begin position="31"/>
        <end position="95"/>
    </location>
</feature>
<evidence type="ECO:0000256" key="4">
    <source>
        <dbReference type="ARBA" id="ARBA00023163"/>
    </source>
</evidence>
<dbReference type="InterPro" id="IPR013324">
    <property type="entry name" value="RNA_pol_sigma_r3/r4-like"/>
</dbReference>
<dbReference type="Pfam" id="PF04542">
    <property type="entry name" value="Sigma70_r2"/>
    <property type="match status" value="1"/>
</dbReference>
<evidence type="ECO:0000259" key="5">
    <source>
        <dbReference type="Pfam" id="PF04542"/>
    </source>
</evidence>
<dbReference type="SUPFAM" id="SSF88659">
    <property type="entry name" value="Sigma3 and sigma4 domains of RNA polymerase sigma factors"/>
    <property type="match status" value="1"/>
</dbReference>
<organism evidence="7 8">
    <name type="scientific">Olivibacter oleidegradans</name>
    <dbReference type="NCBI Taxonomy" id="760123"/>
    <lineage>
        <taxon>Bacteria</taxon>
        <taxon>Pseudomonadati</taxon>
        <taxon>Bacteroidota</taxon>
        <taxon>Sphingobacteriia</taxon>
        <taxon>Sphingobacteriales</taxon>
        <taxon>Sphingobacteriaceae</taxon>
        <taxon>Olivibacter</taxon>
    </lineage>
</organism>
<dbReference type="InterPro" id="IPR039425">
    <property type="entry name" value="RNA_pol_sigma-70-like"/>
</dbReference>
<evidence type="ECO:0000256" key="2">
    <source>
        <dbReference type="ARBA" id="ARBA00023015"/>
    </source>
</evidence>
<dbReference type="PANTHER" id="PTHR43133:SF46">
    <property type="entry name" value="RNA POLYMERASE SIGMA-70 FACTOR ECF SUBFAMILY"/>
    <property type="match status" value="1"/>
</dbReference>
<protein>
    <submittedName>
        <fullName evidence="7">RNA polymerase sigma factor</fullName>
    </submittedName>
</protein>
<keyword evidence="8" id="KW-1185">Reference proteome</keyword>
<dbReference type="Proteomes" id="UP001589774">
    <property type="component" value="Unassembled WGS sequence"/>
</dbReference>
<dbReference type="EMBL" id="JBHLWO010000002">
    <property type="protein sequence ID" value="MFC0320718.1"/>
    <property type="molecule type" value="Genomic_DNA"/>
</dbReference>
<dbReference type="InterPro" id="IPR013249">
    <property type="entry name" value="RNA_pol_sigma70_r4_t2"/>
</dbReference>
<dbReference type="InterPro" id="IPR036388">
    <property type="entry name" value="WH-like_DNA-bd_sf"/>
</dbReference>